<keyword evidence="7" id="KW-0998">Cell outer membrane</keyword>
<keyword evidence="3" id="KW-1134">Transmembrane beta strand</keyword>
<dbReference type="InterPro" id="IPR005017">
    <property type="entry name" value="OMPP1/FadL/TodX"/>
</dbReference>
<proteinExistence type="inferred from homology"/>
<evidence type="ECO:0000313" key="9">
    <source>
        <dbReference type="EMBL" id="MDV2079516.1"/>
    </source>
</evidence>
<keyword evidence="10" id="KW-1185">Reference proteome</keyword>
<dbReference type="PANTHER" id="PTHR35093">
    <property type="entry name" value="OUTER MEMBRANE PROTEIN NMB0088-RELATED"/>
    <property type="match status" value="1"/>
</dbReference>
<evidence type="ECO:0000256" key="5">
    <source>
        <dbReference type="ARBA" id="ARBA00022729"/>
    </source>
</evidence>
<dbReference type="SUPFAM" id="SSF56935">
    <property type="entry name" value="Porins"/>
    <property type="match status" value="1"/>
</dbReference>
<dbReference type="Gene3D" id="2.40.160.60">
    <property type="entry name" value="Outer membrane protein transport protein (OMPP1/FadL/TodX)"/>
    <property type="match status" value="1"/>
</dbReference>
<feature type="signal peptide" evidence="8">
    <location>
        <begin position="1"/>
        <end position="42"/>
    </location>
</feature>
<dbReference type="EMBL" id="JAWIIJ010000008">
    <property type="protein sequence ID" value="MDV2079516.1"/>
    <property type="molecule type" value="Genomic_DNA"/>
</dbReference>
<dbReference type="Pfam" id="PF03349">
    <property type="entry name" value="Toluene_X"/>
    <property type="match status" value="1"/>
</dbReference>
<evidence type="ECO:0000256" key="7">
    <source>
        <dbReference type="ARBA" id="ARBA00023237"/>
    </source>
</evidence>
<comment type="similarity">
    <text evidence="2">Belongs to the OmpP1/FadL family.</text>
</comment>
<evidence type="ECO:0000256" key="3">
    <source>
        <dbReference type="ARBA" id="ARBA00022452"/>
    </source>
</evidence>
<gene>
    <name evidence="9" type="ORF">RYS15_12555</name>
</gene>
<evidence type="ECO:0000256" key="4">
    <source>
        <dbReference type="ARBA" id="ARBA00022692"/>
    </source>
</evidence>
<comment type="caution">
    <text evidence="9">The sequence shown here is derived from an EMBL/GenBank/DDBJ whole genome shotgun (WGS) entry which is preliminary data.</text>
</comment>
<dbReference type="Proteomes" id="UP001269819">
    <property type="component" value="Unassembled WGS sequence"/>
</dbReference>
<keyword evidence="5 8" id="KW-0732">Signal</keyword>
<comment type="subcellular location">
    <subcellularLocation>
        <location evidence="1">Cell outer membrane</location>
        <topology evidence="1">Multi-pass membrane protein</topology>
    </subcellularLocation>
</comment>
<feature type="chain" id="PRO_5046275012" evidence="8">
    <location>
        <begin position="43"/>
        <end position="468"/>
    </location>
</feature>
<dbReference type="PANTHER" id="PTHR35093:SF8">
    <property type="entry name" value="OUTER MEMBRANE PROTEIN NMB0088-RELATED"/>
    <property type="match status" value="1"/>
</dbReference>
<accession>A0ABU3VZC6</accession>
<dbReference type="RefSeq" id="WP_316974056.1">
    <property type="nucleotide sequence ID" value="NZ_JAWIIJ010000008.1"/>
</dbReference>
<reference evidence="9 10" key="1">
    <citation type="submission" date="2023-10" db="EMBL/GenBank/DDBJ databases">
        <title>Characteristics and mechanism of a salt-tolerant marine origin heterotrophic nitrifying- aerobic denitrifying bacteria Marinobacter xestospongiae HN1.</title>
        <authorList>
            <person name="Qi R."/>
        </authorList>
    </citation>
    <scope>NUCLEOTIDE SEQUENCE [LARGE SCALE GENOMIC DNA]</scope>
    <source>
        <strain evidence="9 10">HN1</strain>
    </source>
</reference>
<name>A0ABU3VZC6_9GAMM</name>
<evidence type="ECO:0000256" key="1">
    <source>
        <dbReference type="ARBA" id="ARBA00004571"/>
    </source>
</evidence>
<evidence type="ECO:0000313" key="10">
    <source>
        <dbReference type="Proteomes" id="UP001269819"/>
    </source>
</evidence>
<evidence type="ECO:0000256" key="6">
    <source>
        <dbReference type="ARBA" id="ARBA00023136"/>
    </source>
</evidence>
<protein>
    <submittedName>
        <fullName evidence="9">Outer membrane protein transport protein</fullName>
    </submittedName>
</protein>
<organism evidence="9 10">
    <name type="scientific">Marinobacter xestospongiae</name>
    <dbReference type="NCBI Taxonomy" id="994319"/>
    <lineage>
        <taxon>Bacteria</taxon>
        <taxon>Pseudomonadati</taxon>
        <taxon>Pseudomonadota</taxon>
        <taxon>Gammaproteobacteria</taxon>
        <taxon>Pseudomonadales</taxon>
        <taxon>Marinobacteraceae</taxon>
        <taxon>Marinobacter</taxon>
    </lineage>
</organism>
<evidence type="ECO:0000256" key="8">
    <source>
        <dbReference type="SAM" id="SignalP"/>
    </source>
</evidence>
<keyword evidence="6" id="KW-0472">Membrane</keyword>
<keyword evidence="4" id="KW-0812">Transmembrane</keyword>
<evidence type="ECO:0000256" key="2">
    <source>
        <dbReference type="ARBA" id="ARBA00008163"/>
    </source>
</evidence>
<sequence length="468" mass="50607">MIDSTQTGRLRAASLRVRPSRLRPSTLALAVAAQLASTTLLAQGFYVDEQSVRHLGNAYNGMAAIDDDPSAVYYNPAAMTSGDNGRLAGNLTVLNNNLDYDGQPVMLSNADGGTPVPVQGDRVEVSDTQPLPTLYLTLPLDDDLVYGIGINAPFNTGNDLGDRSKARYQTIESTIGTITLTNTFSYRVNDQLSLGFGVMAQQATADLVQALSPGLVCLDGGMGSAGCEAMDLTIDGSADFDGRVDMEGDELSVGYNLGLLYRINERQQLGFGYRSKIDHKLDGDVTVTMPVTFDQVSGSMTTRITTPAIANVSYQHRFDRLTLLLDASWTDWSEFDALKFRAEDPNVQALLADQTFDWDDSVRVGIAAEYALSPSLTLRGGVALDQSPIPDQHATVDLGQDDYHQFAVGLSYQPSTDLVIDAGYMLGLTSSRDIRQGDITDPNQNLAQLEGETHYTFHSLGLGARWSF</sequence>